<evidence type="ECO:0000313" key="2">
    <source>
        <dbReference type="EMBL" id="MBB3667326.1"/>
    </source>
</evidence>
<reference evidence="2 3" key="1">
    <citation type="submission" date="2020-08" db="EMBL/GenBank/DDBJ databases">
        <title>Sequencing the genomes of 1000 actinobacteria strains.</title>
        <authorList>
            <person name="Klenk H.-P."/>
        </authorList>
    </citation>
    <scope>NUCLEOTIDE SEQUENCE [LARGE SCALE GENOMIC DNA]</scope>
    <source>
        <strain evidence="2 3">DSM 28238</strain>
    </source>
</reference>
<evidence type="ECO:0000313" key="3">
    <source>
        <dbReference type="Proteomes" id="UP000547528"/>
    </source>
</evidence>
<dbReference type="RefSeq" id="WP_183357655.1">
    <property type="nucleotide sequence ID" value="NZ_BAABKR010000001.1"/>
</dbReference>
<keyword evidence="3" id="KW-1185">Reference proteome</keyword>
<comment type="caution">
    <text evidence="2">The sequence shown here is derived from an EMBL/GenBank/DDBJ whole genome shotgun (WGS) entry which is preliminary data.</text>
</comment>
<organism evidence="2 3">
    <name type="scientific">Garicola koreensis</name>
    <dbReference type="NCBI Taxonomy" id="1262554"/>
    <lineage>
        <taxon>Bacteria</taxon>
        <taxon>Bacillati</taxon>
        <taxon>Actinomycetota</taxon>
        <taxon>Actinomycetes</taxon>
        <taxon>Micrococcales</taxon>
        <taxon>Micrococcaceae</taxon>
        <taxon>Garicola</taxon>
    </lineage>
</organism>
<dbReference type="InterPro" id="IPR037914">
    <property type="entry name" value="SpoVT-AbrB_sf"/>
</dbReference>
<dbReference type="NCBIfam" id="TIGR01439">
    <property type="entry name" value="lp_hng_hel_AbrB"/>
    <property type="match status" value="1"/>
</dbReference>
<dbReference type="SUPFAM" id="SSF89447">
    <property type="entry name" value="AbrB/MazE/MraZ-like"/>
    <property type="match status" value="1"/>
</dbReference>
<proteinExistence type="predicted"/>
<dbReference type="Pfam" id="PF04014">
    <property type="entry name" value="MazE_antitoxin"/>
    <property type="match status" value="1"/>
</dbReference>
<dbReference type="SMART" id="SM00966">
    <property type="entry name" value="SpoVT_AbrB"/>
    <property type="match status" value="1"/>
</dbReference>
<feature type="domain" description="SpoVT-AbrB" evidence="1">
    <location>
        <begin position="6"/>
        <end position="51"/>
    </location>
</feature>
<protein>
    <submittedName>
        <fullName evidence="2">AbrB family looped-hinge helix DNA binding protein</fullName>
    </submittedName>
</protein>
<dbReference type="AlphaFoldDB" id="A0A7W5XZB3"/>
<gene>
    <name evidence="2" type="ORF">FHX47_000919</name>
</gene>
<dbReference type="InterPro" id="IPR007159">
    <property type="entry name" value="SpoVT-AbrB_dom"/>
</dbReference>
<accession>A0A7W5XZB3</accession>
<dbReference type="EMBL" id="JACIBT010000001">
    <property type="protein sequence ID" value="MBB3667326.1"/>
    <property type="molecule type" value="Genomic_DNA"/>
</dbReference>
<sequence length="81" mass="9372">MNTTHVTLGDRGRLVIPAEMRNRQRWRAGTPLVFVDTADGVVLMSREQARERIRQQLEGKELVEELLSERRLEAERDDQAA</sequence>
<dbReference type="GO" id="GO:0003677">
    <property type="term" value="F:DNA binding"/>
    <property type="evidence" value="ECO:0007669"/>
    <property type="project" value="InterPro"/>
</dbReference>
<dbReference type="Gene3D" id="2.10.260.10">
    <property type="match status" value="1"/>
</dbReference>
<evidence type="ECO:0000259" key="1">
    <source>
        <dbReference type="SMART" id="SM00966"/>
    </source>
</evidence>
<dbReference type="Proteomes" id="UP000547528">
    <property type="component" value="Unassembled WGS sequence"/>
</dbReference>
<name>A0A7W5XZB3_9MICC</name>